<dbReference type="SMART" id="SM00028">
    <property type="entry name" value="TPR"/>
    <property type="match status" value="2"/>
</dbReference>
<dbReference type="Proteomes" id="UP000007722">
    <property type="component" value="Chromosome"/>
</dbReference>
<keyword evidence="3" id="KW-1185">Reference proteome</keyword>
<dbReference type="PANTHER" id="PTHR12558:SF13">
    <property type="entry name" value="CELL DIVISION CYCLE PROTEIN 27 HOMOLOG"/>
    <property type="match status" value="1"/>
</dbReference>
<evidence type="ECO:0000313" key="3">
    <source>
        <dbReference type="Proteomes" id="UP000007722"/>
    </source>
</evidence>
<keyword evidence="1" id="KW-0802">TPR repeat</keyword>
<reference evidence="2 3" key="1">
    <citation type="submission" date="2010-05" db="EMBL/GenBank/DDBJ databases">
        <title>Complete sequence of Methanococcus voltae A3.</title>
        <authorList>
            <consortium name="US DOE Joint Genome Institute"/>
            <person name="Lucas S."/>
            <person name="Copeland A."/>
            <person name="Lapidus A."/>
            <person name="Cheng J.-F."/>
            <person name="Bruce D."/>
            <person name="Goodwin L."/>
            <person name="Pitluck S."/>
            <person name="Lowry S."/>
            <person name="Clum A."/>
            <person name="Land M."/>
            <person name="Hauser L."/>
            <person name="Kyrpides N."/>
            <person name="Mikhailova N."/>
            <person name="Whitman W.B."/>
            <person name="Woyke T."/>
        </authorList>
    </citation>
    <scope>NUCLEOTIDE SEQUENCE [LARGE SCALE GENOMIC DNA]</scope>
    <source>
        <strain evidence="3">ATCC BAA-1334 / A3</strain>
    </source>
</reference>
<dbReference type="PANTHER" id="PTHR12558">
    <property type="entry name" value="CELL DIVISION CYCLE 16,23,27"/>
    <property type="match status" value="1"/>
</dbReference>
<dbReference type="SUPFAM" id="SSF48452">
    <property type="entry name" value="TPR-like"/>
    <property type="match status" value="1"/>
</dbReference>
<dbReference type="InterPro" id="IPR019734">
    <property type="entry name" value="TPR_rpt"/>
</dbReference>
<dbReference type="Pfam" id="PF13181">
    <property type="entry name" value="TPR_8"/>
    <property type="match status" value="2"/>
</dbReference>
<feature type="repeat" description="TPR" evidence="1">
    <location>
        <begin position="44"/>
        <end position="77"/>
    </location>
</feature>
<dbReference type="KEGG" id="mvo:Mvol_0910"/>
<dbReference type="EMBL" id="CP002057">
    <property type="protein sequence ID" value="ADI36567.1"/>
    <property type="molecule type" value="Genomic_DNA"/>
</dbReference>
<dbReference type="OrthoDB" id="117365at2157"/>
<dbReference type="eggNOG" id="arCOG03032">
    <property type="taxonomic scope" value="Archaea"/>
</dbReference>
<evidence type="ECO:0000256" key="1">
    <source>
        <dbReference type="PROSITE-ProRule" id="PRU00339"/>
    </source>
</evidence>
<dbReference type="PROSITE" id="PS50005">
    <property type="entry name" value="TPR"/>
    <property type="match status" value="1"/>
</dbReference>
<proteinExistence type="predicted"/>
<dbReference type="STRING" id="456320.Mvol_0910"/>
<organism evidence="2 3">
    <name type="scientific">Methanococcus voltae (strain ATCC BAA-1334 / A3)</name>
    <dbReference type="NCBI Taxonomy" id="456320"/>
    <lineage>
        <taxon>Archaea</taxon>
        <taxon>Methanobacteriati</taxon>
        <taxon>Methanobacteriota</taxon>
        <taxon>Methanomada group</taxon>
        <taxon>Methanococci</taxon>
        <taxon>Methanococcales</taxon>
        <taxon>Methanococcaceae</taxon>
        <taxon>Methanococcus</taxon>
    </lineage>
</organism>
<name>D7DTV7_METV3</name>
<dbReference type="InterPro" id="IPR011990">
    <property type="entry name" value="TPR-like_helical_dom_sf"/>
</dbReference>
<gene>
    <name evidence="2" type="ordered locus">Mvol_0910</name>
</gene>
<protein>
    <submittedName>
        <fullName evidence="2">TPR repeat-containing protein</fullName>
    </submittedName>
</protein>
<dbReference type="HOGENOM" id="CLU_2140246_0_0_2"/>
<accession>D7DTV7</accession>
<sequence length="112" mass="13041">MEDTAVNWFEEGVLNCNSNKPDYEKALICFKRVISSRKMAENEYEIWNLMSSIYHELGRDNLAMQCITNALKLAPKNPNLWIQKAQLLEQDNPEEAKKCFKKALEFSKVLNL</sequence>
<evidence type="ECO:0000313" key="2">
    <source>
        <dbReference type="EMBL" id="ADI36567.1"/>
    </source>
</evidence>
<dbReference type="InParanoid" id="D7DTV7"/>
<dbReference type="AlphaFoldDB" id="D7DTV7"/>
<dbReference type="Gene3D" id="1.25.40.10">
    <property type="entry name" value="Tetratricopeptide repeat domain"/>
    <property type="match status" value="1"/>
</dbReference>